<dbReference type="InterPro" id="IPR001764">
    <property type="entry name" value="Glyco_hydro_3_N"/>
</dbReference>
<dbReference type="PANTHER" id="PTHR30480:SF13">
    <property type="entry name" value="BETA-HEXOSAMINIDASE"/>
    <property type="match status" value="1"/>
</dbReference>
<comment type="similarity">
    <text evidence="2">Belongs to the glycosyl hydrolase 3 family.</text>
</comment>
<dbReference type="PATRIC" id="fig|1076.23.peg.5332"/>
<dbReference type="RefSeq" id="WP_044415784.1">
    <property type="nucleotide sequence ID" value="NZ_JXXE01000488.1"/>
</dbReference>
<evidence type="ECO:0000256" key="2">
    <source>
        <dbReference type="ARBA" id="ARBA00005336"/>
    </source>
</evidence>
<dbReference type="InterPro" id="IPR050226">
    <property type="entry name" value="NagZ_Beta-hexosaminidase"/>
</dbReference>
<evidence type="ECO:0000256" key="4">
    <source>
        <dbReference type="ARBA" id="ARBA00022801"/>
    </source>
</evidence>
<protein>
    <recommendedName>
        <fullName evidence="3">beta-N-acetylhexosaminidase</fullName>
        <ecNumber evidence="3">3.2.1.52</ecNumber>
    </recommendedName>
</protein>
<dbReference type="FunFam" id="3.20.20.300:FF:000026">
    <property type="entry name" value="Glycosyl hydrolase"/>
    <property type="match status" value="1"/>
</dbReference>
<gene>
    <name evidence="7" type="ORF">OO17_22360</name>
</gene>
<keyword evidence="4" id="KW-0378">Hydrolase</keyword>
<evidence type="ECO:0000313" key="7">
    <source>
        <dbReference type="EMBL" id="KIZ38865.1"/>
    </source>
</evidence>
<evidence type="ECO:0000256" key="3">
    <source>
        <dbReference type="ARBA" id="ARBA00012663"/>
    </source>
</evidence>
<dbReference type="GO" id="GO:0004563">
    <property type="term" value="F:beta-N-acetylhexosaminidase activity"/>
    <property type="evidence" value="ECO:0007669"/>
    <property type="project" value="UniProtKB-EC"/>
</dbReference>
<dbReference type="GO" id="GO:0005975">
    <property type="term" value="P:carbohydrate metabolic process"/>
    <property type="evidence" value="ECO:0007669"/>
    <property type="project" value="InterPro"/>
</dbReference>
<dbReference type="SUPFAM" id="SSF51445">
    <property type="entry name" value="(Trans)glycosidases"/>
    <property type="match status" value="1"/>
</dbReference>
<evidence type="ECO:0000256" key="1">
    <source>
        <dbReference type="ARBA" id="ARBA00001231"/>
    </source>
</evidence>
<dbReference type="NCBIfam" id="NF003740">
    <property type="entry name" value="PRK05337.1"/>
    <property type="match status" value="1"/>
</dbReference>
<dbReference type="InterPro" id="IPR036962">
    <property type="entry name" value="Glyco_hydro_3_N_sf"/>
</dbReference>
<dbReference type="EC" id="3.2.1.52" evidence="3"/>
<dbReference type="PANTHER" id="PTHR30480">
    <property type="entry name" value="BETA-HEXOSAMINIDASE-RELATED"/>
    <property type="match status" value="1"/>
</dbReference>
<dbReference type="Pfam" id="PF00933">
    <property type="entry name" value="Glyco_hydro_3"/>
    <property type="match status" value="1"/>
</dbReference>
<keyword evidence="5" id="KW-0326">Glycosidase</keyword>
<dbReference type="InterPro" id="IPR017853">
    <property type="entry name" value="GH"/>
</dbReference>
<dbReference type="AlphaFoldDB" id="A0A0D7EED4"/>
<dbReference type="Gene3D" id="3.20.20.300">
    <property type="entry name" value="Glycoside hydrolase, family 3, N-terminal domain"/>
    <property type="match status" value="1"/>
</dbReference>
<dbReference type="EMBL" id="JXXE01000488">
    <property type="protein sequence ID" value="KIZ38865.1"/>
    <property type="molecule type" value="Genomic_DNA"/>
</dbReference>
<dbReference type="GO" id="GO:0009254">
    <property type="term" value="P:peptidoglycan turnover"/>
    <property type="evidence" value="ECO:0007669"/>
    <property type="project" value="TreeGrafter"/>
</dbReference>
<evidence type="ECO:0000256" key="5">
    <source>
        <dbReference type="ARBA" id="ARBA00023295"/>
    </source>
</evidence>
<organism evidence="7 8">
    <name type="scientific">Rhodopseudomonas palustris</name>
    <dbReference type="NCBI Taxonomy" id="1076"/>
    <lineage>
        <taxon>Bacteria</taxon>
        <taxon>Pseudomonadati</taxon>
        <taxon>Pseudomonadota</taxon>
        <taxon>Alphaproteobacteria</taxon>
        <taxon>Hyphomicrobiales</taxon>
        <taxon>Nitrobacteraceae</taxon>
        <taxon>Rhodopseudomonas</taxon>
    </lineage>
</organism>
<dbReference type="OrthoDB" id="9786661at2"/>
<feature type="domain" description="Glycoside hydrolase family 3 N-terminal" evidence="6">
    <location>
        <begin position="19"/>
        <end position="291"/>
    </location>
</feature>
<name>A0A0D7EED4_RHOPL</name>
<sequence length="341" mass="35991">MSIRAFITGISGLSLSDPERAFLRAEQPWGFILFKRNIQDRAQVSHLVADLRDSVGRADAPVLIDQEGGRVQRLGPPDWPSYPPGAVFSTLYDIDSQLGLTAARLSARLIASDLTELGIDVDCLPLADVPVAGADAVIGNRAYGTEPVKVAAIARAVSDGLAQGGVLPVLKHIPGHGRATADTHIRLPVVDTDAAELDRTDFAAFRPLADLPMAMTAHVVFSALDAAQPATTSATMIEQVIRKAIGFQGLLMSDDVSMNALAGTIAERTRAIVAAGCDIVLHCNGKLGEMRDVAANTPELAGKALARADAALASRKLPQPFDRVAARRELDDLIGRAGMNA</sequence>
<reference evidence="7 8" key="1">
    <citation type="submission" date="2014-11" db="EMBL/GenBank/DDBJ databases">
        <title>Genomics and ecophysiology of heterotrophic nitrogen fixing bacteria isolated from estuarine surface water.</title>
        <authorList>
            <person name="Bentzon-Tilia M."/>
            <person name="Severin I."/>
            <person name="Hansen L.H."/>
            <person name="Riemann L."/>
        </authorList>
    </citation>
    <scope>NUCLEOTIDE SEQUENCE [LARGE SCALE GENOMIC DNA]</scope>
    <source>
        <strain evidence="7 8">BAL398</strain>
    </source>
</reference>
<evidence type="ECO:0000259" key="6">
    <source>
        <dbReference type="Pfam" id="PF00933"/>
    </source>
</evidence>
<accession>A0A0D7EED4</accession>
<comment type="catalytic activity">
    <reaction evidence="1">
        <text>Hydrolysis of terminal non-reducing N-acetyl-D-hexosamine residues in N-acetyl-beta-D-hexosaminides.</text>
        <dbReference type="EC" id="3.2.1.52"/>
    </reaction>
</comment>
<evidence type="ECO:0000313" key="8">
    <source>
        <dbReference type="Proteomes" id="UP000032515"/>
    </source>
</evidence>
<proteinExistence type="inferred from homology"/>
<comment type="caution">
    <text evidence="7">The sequence shown here is derived from an EMBL/GenBank/DDBJ whole genome shotgun (WGS) entry which is preliminary data.</text>
</comment>
<dbReference type="Proteomes" id="UP000032515">
    <property type="component" value="Unassembled WGS sequence"/>
</dbReference>